<sequence length="343" mass="38123">MNHKARIWKRSVPPKRVLAIRLQAMGDLVITLPYLQALRDSLPPGTQLDLLTRQEVAAIPQHLHLFNRVFAIGGGRVFKRQFLYAIFLLPRLMLRRYDVVLDLQNNKLSRMVRLVLRPRAWTEFDRLSPISAGLRNQNTIAAVGLGNHAAAFHLCLREPVDTAGLLRRNGWDGVSGLVVLNPAGAFATRHWPVENYVSFARQWLQHFPQTQFLVIGVPLVAEKATFFQRQLGGRLINLVSKTTPVEAFALLQQVRLTLTEDSGLMHMSWVQGIATLALFGSTRSDWSAPLGRHSLLLHSGDLPCGSCMREQCLHGNTPCLTRYTPEQVLAAALALVAAATAGA</sequence>
<dbReference type="SUPFAM" id="SSF53756">
    <property type="entry name" value="UDP-Glycosyltransferase/glycogen phosphorylase"/>
    <property type="match status" value="1"/>
</dbReference>
<reference evidence="4" key="1">
    <citation type="submission" date="2017-01" db="EMBL/GenBank/DDBJ databases">
        <authorList>
            <person name="Varghese N."/>
            <person name="Submissions S."/>
        </authorList>
    </citation>
    <scope>NUCLEOTIDE SEQUENCE [LARGE SCALE GENOMIC DNA]</scope>
    <source>
        <strain evidence="4">DSM 21054</strain>
    </source>
</reference>
<dbReference type="GO" id="GO:0008713">
    <property type="term" value="F:ADP-heptose-lipopolysaccharide heptosyltransferase activity"/>
    <property type="evidence" value="ECO:0007669"/>
    <property type="project" value="TreeGrafter"/>
</dbReference>
<dbReference type="GO" id="GO:0009244">
    <property type="term" value="P:lipopolysaccharide core region biosynthetic process"/>
    <property type="evidence" value="ECO:0007669"/>
    <property type="project" value="TreeGrafter"/>
</dbReference>
<dbReference type="CDD" id="cd03789">
    <property type="entry name" value="GT9_LPS_heptosyltransferase"/>
    <property type="match status" value="1"/>
</dbReference>
<evidence type="ECO:0000313" key="4">
    <source>
        <dbReference type="Proteomes" id="UP000186917"/>
    </source>
</evidence>
<dbReference type="RefSeq" id="WP_076381302.1">
    <property type="nucleotide sequence ID" value="NZ_AP017422.1"/>
</dbReference>
<dbReference type="Pfam" id="PF01075">
    <property type="entry name" value="Glyco_transf_9"/>
    <property type="match status" value="1"/>
</dbReference>
<accession>A0A1N7R2J8</accession>
<keyword evidence="4" id="KW-1185">Reference proteome</keyword>
<dbReference type="AlphaFoldDB" id="A0A1N7R2J8"/>
<evidence type="ECO:0000256" key="1">
    <source>
        <dbReference type="ARBA" id="ARBA00022676"/>
    </source>
</evidence>
<proteinExistence type="predicted"/>
<organism evidence="3 4">
    <name type="scientific">Filimonas lacunae</name>
    <dbReference type="NCBI Taxonomy" id="477680"/>
    <lineage>
        <taxon>Bacteria</taxon>
        <taxon>Pseudomonadati</taxon>
        <taxon>Bacteroidota</taxon>
        <taxon>Chitinophagia</taxon>
        <taxon>Chitinophagales</taxon>
        <taxon>Chitinophagaceae</taxon>
        <taxon>Filimonas</taxon>
    </lineage>
</organism>
<evidence type="ECO:0000313" key="3">
    <source>
        <dbReference type="EMBL" id="SIT29351.1"/>
    </source>
</evidence>
<gene>
    <name evidence="3" type="ORF">SAMN05421788_108295</name>
</gene>
<dbReference type="Gene3D" id="3.40.50.2000">
    <property type="entry name" value="Glycogen Phosphorylase B"/>
    <property type="match status" value="2"/>
</dbReference>
<keyword evidence="1" id="KW-0328">Glycosyltransferase</keyword>
<name>A0A1N7R2J8_9BACT</name>
<evidence type="ECO:0000256" key="2">
    <source>
        <dbReference type="ARBA" id="ARBA00022679"/>
    </source>
</evidence>
<dbReference type="InterPro" id="IPR051199">
    <property type="entry name" value="LPS_LOS_Heptosyltrfase"/>
</dbReference>
<protein>
    <submittedName>
        <fullName evidence="3">ADP-heptose:LPS heptosyltransferase</fullName>
    </submittedName>
</protein>
<keyword evidence="2 3" id="KW-0808">Transferase</keyword>
<dbReference type="InterPro" id="IPR002201">
    <property type="entry name" value="Glyco_trans_9"/>
</dbReference>
<dbReference type="PANTHER" id="PTHR30160">
    <property type="entry name" value="TETRAACYLDISACCHARIDE 4'-KINASE-RELATED"/>
    <property type="match status" value="1"/>
</dbReference>
<dbReference type="Proteomes" id="UP000186917">
    <property type="component" value="Unassembled WGS sequence"/>
</dbReference>
<dbReference type="GO" id="GO:0005829">
    <property type="term" value="C:cytosol"/>
    <property type="evidence" value="ECO:0007669"/>
    <property type="project" value="TreeGrafter"/>
</dbReference>
<dbReference type="STRING" id="477680.SAMN05421788_108295"/>
<dbReference type="EMBL" id="FTOR01000008">
    <property type="protein sequence ID" value="SIT29351.1"/>
    <property type="molecule type" value="Genomic_DNA"/>
</dbReference>